<keyword evidence="7" id="KW-0418">Kinase</keyword>
<evidence type="ECO:0000256" key="3">
    <source>
        <dbReference type="ARBA" id="ARBA00012438"/>
    </source>
</evidence>
<keyword evidence="4" id="KW-0597">Phosphoprotein</keyword>
<keyword evidence="10" id="KW-0472">Membrane</keyword>
<evidence type="ECO:0000256" key="1">
    <source>
        <dbReference type="ARBA" id="ARBA00000085"/>
    </source>
</evidence>
<evidence type="ECO:0000256" key="9">
    <source>
        <dbReference type="ARBA" id="ARBA00023012"/>
    </source>
</evidence>
<dbReference type="CDD" id="cd00082">
    <property type="entry name" value="HisKA"/>
    <property type="match status" value="1"/>
</dbReference>
<dbReference type="EC" id="2.7.13.3" evidence="3"/>
<dbReference type="PANTHER" id="PTHR43065">
    <property type="entry name" value="SENSOR HISTIDINE KINASE"/>
    <property type="match status" value="1"/>
</dbReference>
<feature type="domain" description="HAMP" evidence="12">
    <location>
        <begin position="20"/>
        <end position="72"/>
    </location>
</feature>
<gene>
    <name evidence="13" type="ORF">GTC17253_22020</name>
</gene>
<dbReference type="Gene3D" id="6.10.340.10">
    <property type="match status" value="1"/>
</dbReference>
<dbReference type="GO" id="GO:0016020">
    <property type="term" value="C:membrane"/>
    <property type="evidence" value="ECO:0007669"/>
    <property type="project" value="UniProtKB-SubCell"/>
</dbReference>
<feature type="transmembrane region" description="Helical" evidence="10">
    <location>
        <begin position="6"/>
        <end position="23"/>
    </location>
</feature>
<organism evidence="13">
    <name type="scientific">Prevotella sp. GTC17253</name>
    <dbReference type="NCBI Taxonomy" id="3236793"/>
    <lineage>
        <taxon>Bacteria</taxon>
        <taxon>Pseudomonadati</taxon>
        <taxon>Bacteroidota</taxon>
        <taxon>Bacteroidia</taxon>
        <taxon>Bacteroidales</taxon>
        <taxon>Prevotellaceae</taxon>
        <taxon>Prevotella</taxon>
    </lineage>
</organism>
<evidence type="ECO:0000256" key="6">
    <source>
        <dbReference type="ARBA" id="ARBA00022741"/>
    </source>
</evidence>
<dbReference type="SMART" id="SM00387">
    <property type="entry name" value="HATPase_c"/>
    <property type="match status" value="1"/>
</dbReference>
<comment type="catalytic activity">
    <reaction evidence="1">
        <text>ATP + protein L-histidine = ADP + protein N-phospho-L-histidine.</text>
        <dbReference type="EC" id="2.7.13.3"/>
    </reaction>
</comment>
<evidence type="ECO:0000259" key="11">
    <source>
        <dbReference type="PROSITE" id="PS50109"/>
    </source>
</evidence>
<dbReference type="InterPro" id="IPR004358">
    <property type="entry name" value="Sig_transdc_His_kin-like_C"/>
</dbReference>
<evidence type="ECO:0000256" key="2">
    <source>
        <dbReference type="ARBA" id="ARBA00004370"/>
    </source>
</evidence>
<dbReference type="SUPFAM" id="SSF47384">
    <property type="entry name" value="Homodimeric domain of signal transducing histidine kinase"/>
    <property type="match status" value="1"/>
</dbReference>
<keyword evidence="9" id="KW-0902">Two-component regulatory system</keyword>
<keyword evidence="10" id="KW-0812">Transmembrane</keyword>
<dbReference type="EMBL" id="AP035785">
    <property type="protein sequence ID" value="BFO72236.1"/>
    <property type="molecule type" value="Genomic_DNA"/>
</dbReference>
<dbReference type="InterPro" id="IPR003660">
    <property type="entry name" value="HAMP_dom"/>
</dbReference>
<dbReference type="PROSITE" id="PS50885">
    <property type="entry name" value="HAMP"/>
    <property type="match status" value="1"/>
</dbReference>
<dbReference type="GO" id="GO:0000155">
    <property type="term" value="F:phosphorelay sensor kinase activity"/>
    <property type="evidence" value="ECO:0007669"/>
    <property type="project" value="InterPro"/>
</dbReference>
<sequence length="375" mass="42620">MIYVVAALIAFLILTGLYYRYVVKPRRIIESGMDLLSAQDFNSRLRHVGQKDADRIIDIFNRMMSQLKENRLRVREQNHFLDLLVEASPMGVVRMDFEGRPTSLNPAAQRFLANQELAQHVSTLQEGETVTLHLSDSHIYRLARLSFIDHGFQHPFVLIESMTEEVRKAENKAYKQVVRMIAHEVNNTVAGITSSLESISEELKEDADMAELMRVCIDRSYAMSRFITRFADVVKIPDPTLQPMDVCEHLDTCLRSMENLCQGITIRRQYEPLTIQADPVLMEQVFVNIIKNAIESIHGEGTVTLTTTPHSIEISDDGDPISAETESHLFTPFYSSKPNGQGIGLIFVREVLTRHGFTFSLKTESNGLTVFRICL</sequence>
<name>A0AB33IX67_9BACT</name>
<dbReference type="InterPro" id="IPR003594">
    <property type="entry name" value="HATPase_dom"/>
</dbReference>
<dbReference type="InterPro" id="IPR005467">
    <property type="entry name" value="His_kinase_dom"/>
</dbReference>
<dbReference type="PRINTS" id="PR00344">
    <property type="entry name" value="BCTRLSENSOR"/>
</dbReference>
<dbReference type="AlphaFoldDB" id="A0AB33IX67"/>
<keyword evidence="10" id="KW-1133">Transmembrane helix</keyword>
<dbReference type="InterPro" id="IPR036097">
    <property type="entry name" value="HisK_dim/P_sf"/>
</dbReference>
<reference evidence="13" key="1">
    <citation type="submission" date="2024-07" db="EMBL/GenBank/DDBJ databases">
        <title>Complete genome sequence of Prevotella sp. YM-2024 GTC17253.</title>
        <authorList>
            <person name="Hayashi M."/>
            <person name="Muto Y."/>
            <person name="Tanaka K."/>
            <person name="Niwa H."/>
        </authorList>
    </citation>
    <scope>NUCLEOTIDE SEQUENCE</scope>
    <source>
        <strain evidence="13">GTC17253</strain>
    </source>
</reference>
<protein>
    <recommendedName>
        <fullName evidence="3">histidine kinase</fullName>
        <ecNumber evidence="3">2.7.13.3</ecNumber>
    </recommendedName>
</protein>
<dbReference type="PROSITE" id="PS50109">
    <property type="entry name" value="HIS_KIN"/>
    <property type="match status" value="1"/>
</dbReference>
<dbReference type="InterPro" id="IPR003661">
    <property type="entry name" value="HisK_dim/P_dom"/>
</dbReference>
<dbReference type="CDD" id="cd00075">
    <property type="entry name" value="HATPase"/>
    <property type="match status" value="1"/>
</dbReference>
<dbReference type="InterPro" id="IPR035965">
    <property type="entry name" value="PAS-like_dom_sf"/>
</dbReference>
<evidence type="ECO:0000256" key="5">
    <source>
        <dbReference type="ARBA" id="ARBA00022679"/>
    </source>
</evidence>
<evidence type="ECO:0000256" key="10">
    <source>
        <dbReference type="SAM" id="Phobius"/>
    </source>
</evidence>
<dbReference type="PANTHER" id="PTHR43065:SF10">
    <property type="entry name" value="PEROXIDE STRESS-ACTIVATED HISTIDINE KINASE MAK3"/>
    <property type="match status" value="1"/>
</dbReference>
<dbReference type="Pfam" id="PF02518">
    <property type="entry name" value="HATPase_c"/>
    <property type="match status" value="1"/>
</dbReference>
<evidence type="ECO:0000256" key="4">
    <source>
        <dbReference type="ARBA" id="ARBA00022553"/>
    </source>
</evidence>
<dbReference type="Gene3D" id="1.10.287.130">
    <property type="match status" value="1"/>
</dbReference>
<accession>A0AB33IX67</accession>
<dbReference type="InterPro" id="IPR036890">
    <property type="entry name" value="HATPase_C_sf"/>
</dbReference>
<keyword evidence="6" id="KW-0547">Nucleotide-binding</keyword>
<dbReference type="SUPFAM" id="SSF55874">
    <property type="entry name" value="ATPase domain of HSP90 chaperone/DNA topoisomerase II/histidine kinase"/>
    <property type="match status" value="1"/>
</dbReference>
<evidence type="ECO:0000259" key="12">
    <source>
        <dbReference type="PROSITE" id="PS50885"/>
    </source>
</evidence>
<evidence type="ECO:0000256" key="7">
    <source>
        <dbReference type="ARBA" id="ARBA00022777"/>
    </source>
</evidence>
<dbReference type="GO" id="GO:0005524">
    <property type="term" value="F:ATP binding"/>
    <property type="evidence" value="ECO:0007669"/>
    <property type="project" value="UniProtKB-KW"/>
</dbReference>
<feature type="domain" description="Histidine kinase" evidence="11">
    <location>
        <begin position="180"/>
        <end position="375"/>
    </location>
</feature>
<dbReference type="SUPFAM" id="SSF55785">
    <property type="entry name" value="PYP-like sensor domain (PAS domain)"/>
    <property type="match status" value="1"/>
</dbReference>
<evidence type="ECO:0000313" key="13">
    <source>
        <dbReference type="EMBL" id="BFO72236.1"/>
    </source>
</evidence>
<comment type="subcellular location">
    <subcellularLocation>
        <location evidence="2">Membrane</location>
    </subcellularLocation>
</comment>
<keyword evidence="5" id="KW-0808">Transferase</keyword>
<dbReference type="Gene3D" id="3.30.565.10">
    <property type="entry name" value="Histidine kinase-like ATPase, C-terminal domain"/>
    <property type="match status" value="1"/>
</dbReference>
<proteinExistence type="predicted"/>
<keyword evidence="8 13" id="KW-0067">ATP-binding</keyword>
<evidence type="ECO:0000256" key="8">
    <source>
        <dbReference type="ARBA" id="ARBA00022840"/>
    </source>
</evidence>